<feature type="chain" id="PRO_5047041772" evidence="2">
    <location>
        <begin position="25"/>
        <end position="136"/>
    </location>
</feature>
<reference evidence="3 4" key="1">
    <citation type="submission" date="2016-10" db="EMBL/GenBank/DDBJ databases">
        <title>Complete genome sequences of three Cupriavidus strains isolated from various Malaysian environments.</title>
        <authorList>
            <person name="Abdullah A.A.-A."/>
            <person name="Shafie N.A.H."/>
            <person name="Lau N.S."/>
        </authorList>
    </citation>
    <scope>NUCLEOTIDE SEQUENCE [LARGE SCALE GENOMIC DNA]</scope>
    <source>
        <strain evidence="3 4">USMAA1020</strain>
    </source>
</reference>
<protein>
    <submittedName>
        <fullName evidence="3">Uncharacterized protein</fullName>
    </submittedName>
</protein>
<name>A0ABN4TZT4_9BURK</name>
<keyword evidence="2" id="KW-0732">Signal</keyword>
<accession>A0ABN4TZT4</accession>
<feature type="signal peptide" evidence="2">
    <location>
        <begin position="1"/>
        <end position="24"/>
    </location>
</feature>
<sequence length="136" mass="13976">MIKRTGKGWRHCAIGAALAGSALAAGAASAPAARELETREEMAGHAAGCVEVEVNGMRSPSYDCLTDKLKPAASAAGARPPRQPESEAIAQRPGNQLGVFNWSATSQRMGNTFGTSVTPQRPAASPPPSPLIRPGS</sequence>
<keyword evidence="4" id="KW-1185">Reference proteome</keyword>
<evidence type="ECO:0000256" key="1">
    <source>
        <dbReference type="SAM" id="MobiDB-lite"/>
    </source>
</evidence>
<proteinExistence type="predicted"/>
<dbReference type="Proteomes" id="UP000177515">
    <property type="component" value="Chromosome 2"/>
</dbReference>
<feature type="compositionally biased region" description="Pro residues" evidence="1">
    <location>
        <begin position="124"/>
        <end position="136"/>
    </location>
</feature>
<organism evidence="3 4">
    <name type="scientific">Cupriavidus malaysiensis</name>
    <dbReference type="NCBI Taxonomy" id="367825"/>
    <lineage>
        <taxon>Bacteria</taxon>
        <taxon>Pseudomonadati</taxon>
        <taxon>Pseudomonadota</taxon>
        <taxon>Betaproteobacteria</taxon>
        <taxon>Burkholderiales</taxon>
        <taxon>Burkholderiaceae</taxon>
        <taxon>Cupriavidus</taxon>
    </lineage>
</organism>
<evidence type="ECO:0000313" key="4">
    <source>
        <dbReference type="Proteomes" id="UP000177515"/>
    </source>
</evidence>
<gene>
    <name evidence="3" type="ORF">BKK80_23965</name>
</gene>
<feature type="compositionally biased region" description="Polar residues" evidence="1">
    <location>
        <begin position="102"/>
        <end position="119"/>
    </location>
</feature>
<evidence type="ECO:0000313" key="3">
    <source>
        <dbReference type="EMBL" id="AOZ10746.1"/>
    </source>
</evidence>
<dbReference type="EMBL" id="CP017755">
    <property type="protein sequence ID" value="AOZ10746.1"/>
    <property type="molecule type" value="Genomic_DNA"/>
</dbReference>
<feature type="region of interest" description="Disordered" evidence="1">
    <location>
        <begin position="72"/>
        <end position="136"/>
    </location>
</feature>
<evidence type="ECO:0000256" key="2">
    <source>
        <dbReference type="SAM" id="SignalP"/>
    </source>
</evidence>